<reference evidence="2 3" key="1">
    <citation type="submission" date="2014-08" db="EMBL/GenBank/DDBJ databases">
        <title>Complete genome sequence of Corynebacterium ureicelerivorans DSM 45051, a lipophilic and urea-splitting isolate from a blood culture of a septicaemia patient.</title>
        <authorList>
            <person name="Tippelt A."/>
            <person name="Albersmeier A."/>
            <person name="Brinkrolf K."/>
            <person name="Ruckert C."/>
            <person name="Tauch A."/>
        </authorList>
    </citation>
    <scope>NUCLEOTIDE SEQUENCE [LARGE SCALE GENOMIC DNA]</scope>
    <source>
        <strain evidence="2 3">IMMIB RIV-2301</strain>
    </source>
</reference>
<keyword evidence="3" id="KW-1185">Reference proteome</keyword>
<name>A0A077HIT1_9CORY</name>
<dbReference type="OrthoDB" id="5182370at2"/>
<evidence type="ECO:0000313" key="2">
    <source>
        <dbReference type="EMBL" id="AIL96331.1"/>
    </source>
</evidence>
<organism evidence="2 3">
    <name type="scientific">Corynebacterium ureicelerivorans</name>
    <dbReference type="NCBI Taxonomy" id="401472"/>
    <lineage>
        <taxon>Bacteria</taxon>
        <taxon>Bacillati</taxon>
        <taxon>Actinomycetota</taxon>
        <taxon>Actinomycetes</taxon>
        <taxon>Mycobacteriales</taxon>
        <taxon>Corynebacteriaceae</taxon>
        <taxon>Corynebacterium</taxon>
    </lineage>
</organism>
<dbReference type="STRING" id="401472.CUREI_02520"/>
<keyword evidence="1" id="KW-0472">Membrane</keyword>
<sequence>MNAPLRRTRGDLIATGVIAGISSLLVGAAFFTAPARDAHLAPAAEEQQDYGRLAVAPSALSEGFTLRDTSGRDQPLVANGLIITYNNNTLSATTPEGETVWTYERPNELCLVDQAWDKVVAAYRNNAGCGDVVAIDAKTGSYAGTRSAIAPDNVVRLASNDRVGYASAERVELWRSDLVRTVEYGRVEAKQEPKQQPHECTITSALTRKELLAVTEICDDGAFLRLQEATPEDSREPEILADIPVSEDAYLVAISQDAAAVYDPATSEVRGYDKDGATTSTSFVPQLDAPELGPDGVVKNLPVADLPHHMTYWENGSLVLMEPAELQVTGVFQGALGTGVAAGDALLYATDNGIAVADWHTTAPERVIPVDRGGYSGPVHIASAGATVVEKRGDEVVVMRATTS</sequence>
<dbReference type="RefSeq" id="WP_038610034.1">
    <property type="nucleotide sequence ID" value="NZ_CP009215.1"/>
</dbReference>
<feature type="transmembrane region" description="Helical" evidence="1">
    <location>
        <begin position="12"/>
        <end position="33"/>
    </location>
</feature>
<protein>
    <submittedName>
        <fullName evidence="2">Uncharacterized protein</fullName>
    </submittedName>
</protein>
<gene>
    <name evidence="2" type="ORF">CUREI_02520</name>
</gene>
<dbReference type="SUPFAM" id="SSF50998">
    <property type="entry name" value="Quinoprotein alcohol dehydrogenase-like"/>
    <property type="match status" value="1"/>
</dbReference>
<proteinExistence type="predicted"/>
<keyword evidence="1" id="KW-1133">Transmembrane helix</keyword>
<keyword evidence="1" id="KW-0812">Transmembrane</keyword>
<evidence type="ECO:0000256" key="1">
    <source>
        <dbReference type="SAM" id="Phobius"/>
    </source>
</evidence>
<dbReference type="EMBL" id="CP009215">
    <property type="protein sequence ID" value="AIL96331.1"/>
    <property type="molecule type" value="Genomic_DNA"/>
</dbReference>
<dbReference type="HOGENOM" id="CLU_042525_0_0_11"/>
<dbReference type="KEGG" id="cuv:CUREI_02520"/>
<dbReference type="Proteomes" id="UP000028939">
    <property type="component" value="Chromosome"/>
</dbReference>
<evidence type="ECO:0000313" key="3">
    <source>
        <dbReference type="Proteomes" id="UP000028939"/>
    </source>
</evidence>
<dbReference type="AlphaFoldDB" id="A0A077HIT1"/>
<accession>A0A077HIT1</accession>
<dbReference type="InterPro" id="IPR011047">
    <property type="entry name" value="Quinoprotein_ADH-like_sf"/>
</dbReference>